<dbReference type="Pfam" id="PF08241">
    <property type="entry name" value="Methyltransf_11"/>
    <property type="match status" value="1"/>
</dbReference>
<dbReference type="Gene3D" id="3.40.50.150">
    <property type="entry name" value="Vaccinia Virus protein VP39"/>
    <property type="match status" value="1"/>
</dbReference>
<evidence type="ECO:0000313" key="3">
    <source>
        <dbReference type="Proteomes" id="UP000786387"/>
    </source>
</evidence>
<dbReference type="InterPro" id="IPR013216">
    <property type="entry name" value="Methyltransf_11"/>
</dbReference>
<name>A0ABR5Z3C7_9GAMM</name>
<dbReference type="InterPro" id="IPR029063">
    <property type="entry name" value="SAM-dependent_MTases_sf"/>
</dbReference>
<keyword evidence="3" id="KW-1185">Reference proteome</keyword>
<evidence type="ECO:0000313" key="2">
    <source>
        <dbReference type="EMBL" id="MBA1274730.1"/>
    </source>
</evidence>
<comment type="caution">
    <text evidence="2">The sequence shown here is derived from an EMBL/GenBank/DDBJ whole genome shotgun (WGS) entry which is preliminary data.</text>
</comment>
<feature type="domain" description="Methyltransferase type 11" evidence="1">
    <location>
        <begin position="72"/>
        <end position="186"/>
    </location>
</feature>
<sequence length="283" mass="31938">MFYSDESQLKEEIVRSQLCTQEKLASEQFQKWAAIFGESGHMHRKVWEWVFICESLDSLGFLKPGMAGLGFAVGTEPLASVFASKGTKILATDLDTKSAQEKGWLKNNEHAANKAALNQRGLCPAEKFNSLVNFQFANMNSIPPEFEGHFDFTWSSCAFEHLGSLEHGIDFVCNAMKVLKPGGVAVHTTEFNACSNDETIETGDTVLYRKKDIEQLVSKLRNQGHIVEDMDWNYGTHPLDYFADMPPYKHNPHLKLRFGDFLITSIGIIIKRPQVKILDYPDL</sequence>
<keyword evidence="2" id="KW-0808">Transferase</keyword>
<evidence type="ECO:0000259" key="1">
    <source>
        <dbReference type="Pfam" id="PF08241"/>
    </source>
</evidence>
<gene>
    <name evidence="2" type="ORF">G7026_15345</name>
</gene>
<accession>A0ABR5Z3C7</accession>
<dbReference type="SUPFAM" id="SSF53335">
    <property type="entry name" value="S-adenosyl-L-methionine-dependent methyltransferases"/>
    <property type="match status" value="1"/>
</dbReference>
<organism evidence="2 3">
    <name type="scientific">Stutzerimonas azotifigens</name>
    <dbReference type="NCBI Taxonomy" id="291995"/>
    <lineage>
        <taxon>Bacteria</taxon>
        <taxon>Pseudomonadati</taxon>
        <taxon>Pseudomonadota</taxon>
        <taxon>Gammaproteobacteria</taxon>
        <taxon>Pseudomonadales</taxon>
        <taxon>Pseudomonadaceae</taxon>
        <taxon>Stutzerimonas</taxon>
    </lineage>
</organism>
<dbReference type="GO" id="GO:0032259">
    <property type="term" value="P:methylation"/>
    <property type="evidence" value="ECO:0007669"/>
    <property type="project" value="UniProtKB-KW"/>
</dbReference>
<dbReference type="Proteomes" id="UP000786387">
    <property type="component" value="Unassembled WGS sequence"/>
</dbReference>
<protein>
    <submittedName>
        <fullName evidence="2">Class I SAM-dependent methyltransferase</fullName>
    </submittedName>
</protein>
<dbReference type="GO" id="GO:0008168">
    <property type="term" value="F:methyltransferase activity"/>
    <property type="evidence" value="ECO:0007669"/>
    <property type="project" value="UniProtKB-KW"/>
</dbReference>
<reference evidence="2 3" key="1">
    <citation type="submission" date="2020-02" db="EMBL/GenBank/DDBJ databases">
        <title>Synteny-based analysis reveals conserved mechanism for high triclosan tolerance in Pseudomonas, as well as instances of horizontal transfer.</title>
        <authorList>
            <person name="Mcfarland A.G."/>
            <person name="Bertucci H.K."/>
            <person name="Litmann E."/>
            <person name="Shen J."/>
            <person name="Huttenhower C."/>
            <person name="Hartmann E.M."/>
        </authorList>
    </citation>
    <scope>NUCLEOTIDE SEQUENCE [LARGE SCALE GENOMIC DNA]</scope>
    <source>
        <strain evidence="2 3">115A1</strain>
    </source>
</reference>
<proteinExistence type="predicted"/>
<keyword evidence="2" id="KW-0489">Methyltransferase</keyword>
<dbReference type="EMBL" id="JAAMRF010000007">
    <property type="protein sequence ID" value="MBA1274730.1"/>
    <property type="molecule type" value="Genomic_DNA"/>
</dbReference>